<keyword evidence="1" id="KW-1133">Transmembrane helix</keyword>
<dbReference type="Proteomes" id="UP000012672">
    <property type="component" value="Chromosome"/>
</dbReference>
<proteinExistence type="predicted"/>
<accession>M9SLB9</accession>
<evidence type="ECO:0000313" key="2">
    <source>
        <dbReference type="EMBL" id="AGI86237.1"/>
    </source>
</evidence>
<dbReference type="HOGENOM" id="CLU_3002954_0_0_2"/>
<reference evidence="2 3" key="1">
    <citation type="journal article" date="2012" name="J. Bacteriol.">
        <title>Genome sequence of 'Candidatus Methanomethylophilus alvus' Mx1201, a methanogenic archaeon from the human gut belonging to a seventh order of methanogens.</title>
        <authorList>
            <person name="Borrel G."/>
            <person name="Harris H.M."/>
            <person name="Tottey W."/>
            <person name="Mihajlovski A."/>
            <person name="Parisot N."/>
            <person name="Peyretaillade E."/>
            <person name="Peyret P."/>
            <person name="Gribaldo S."/>
            <person name="O'Toole P.W."/>
            <person name="Brugere J.F."/>
        </authorList>
    </citation>
    <scope>NUCLEOTIDE SEQUENCE [LARGE SCALE GENOMIC DNA]</scope>
    <source>
        <strain evidence="2 3">Mx1201</strain>
    </source>
</reference>
<sequence length="56" mass="6321">MVTSTIVHPLYRSELCLNNKQSDFIFMSMDEDTRISTIVYTAIAIVAAVAFTIMFT</sequence>
<evidence type="ECO:0000313" key="3">
    <source>
        <dbReference type="Proteomes" id="UP000012672"/>
    </source>
</evidence>
<feature type="transmembrane region" description="Helical" evidence="1">
    <location>
        <begin position="37"/>
        <end position="55"/>
    </location>
</feature>
<dbReference type="KEGG" id="max:MMALV_15140"/>
<dbReference type="AlphaFoldDB" id="M9SLB9"/>
<protein>
    <submittedName>
        <fullName evidence="2">Uncharacterized protein</fullName>
    </submittedName>
</protein>
<dbReference type="EMBL" id="CP004049">
    <property type="protein sequence ID" value="AGI86237.1"/>
    <property type="molecule type" value="Genomic_DNA"/>
</dbReference>
<keyword evidence="1" id="KW-0472">Membrane</keyword>
<keyword evidence="1" id="KW-0812">Transmembrane</keyword>
<dbReference type="InParanoid" id="M9SLB9"/>
<evidence type="ECO:0000256" key="1">
    <source>
        <dbReference type="SAM" id="Phobius"/>
    </source>
</evidence>
<organism evidence="2 3">
    <name type="scientific">Methanomethylophilus alvi (strain Mx1201)</name>
    <dbReference type="NCBI Taxonomy" id="1236689"/>
    <lineage>
        <taxon>Archaea</taxon>
        <taxon>Methanobacteriati</taxon>
        <taxon>Thermoplasmatota</taxon>
        <taxon>Thermoplasmata</taxon>
        <taxon>Methanomassiliicoccales</taxon>
        <taxon>Methanomethylophilaceae</taxon>
        <taxon>Methanomethylophilus</taxon>
    </lineage>
</organism>
<dbReference type="STRING" id="1236689.MMALV_15140"/>
<gene>
    <name evidence="2" type="ORF">MMALV_15140</name>
</gene>
<keyword evidence="3" id="KW-1185">Reference proteome</keyword>
<name>M9SLB9_METAX</name>